<dbReference type="Proteomes" id="UP001595711">
    <property type="component" value="Unassembled WGS sequence"/>
</dbReference>
<reference evidence="2" key="1">
    <citation type="journal article" date="2019" name="Int. J. Syst. Evol. Microbiol.">
        <title>The Global Catalogue of Microorganisms (GCM) 10K type strain sequencing project: providing services to taxonomists for standard genome sequencing and annotation.</title>
        <authorList>
            <consortium name="The Broad Institute Genomics Platform"/>
            <consortium name="The Broad Institute Genome Sequencing Center for Infectious Disease"/>
            <person name="Wu L."/>
            <person name="Ma J."/>
        </authorList>
    </citation>
    <scope>NUCLEOTIDE SEQUENCE [LARGE SCALE GENOMIC DNA]</scope>
    <source>
        <strain evidence="2">KCTC 42182</strain>
    </source>
</reference>
<dbReference type="InterPro" id="IPR008949">
    <property type="entry name" value="Isoprenoid_synthase_dom_sf"/>
</dbReference>
<proteinExistence type="predicted"/>
<evidence type="ECO:0000313" key="2">
    <source>
        <dbReference type="Proteomes" id="UP001595711"/>
    </source>
</evidence>
<gene>
    <name evidence="1" type="ORF">ACFOOQ_17685</name>
</gene>
<comment type="caution">
    <text evidence="1">The sequence shown here is derived from an EMBL/GenBank/DDBJ whole genome shotgun (WGS) entry which is preliminary data.</text>
</comment>
<dbReference type="Pfam" id="PF00494">
    <property type="entry name" value="SQS_PSY"/>
    <property type="match status" value="1"/>
</dbReference>
<dbReference type="RefSeq" id="WP_379728928.1">
    <property type="nucleotide sequence ID" value="NZ_JBHRYJ010000004.1"/>
</dbReference>
<keyword evidence="2" id="KW-1185">Reference proteome</keyword>
<dbReference type="EMBL" id="JBHRYJ010000004">
    <property type="protein sequence ID" value="MFC3677389.1"/>
    <property type="molecule type" value="Genomic_DNA"/>
</dbReference>
<dbReference type="InterPro" id="IPR002060">
    <property type="entry name" value="Squ/phyt_synthse"/>
</dbReference>
<evidence type="ECO:0000313" key="1">
    <source>
        <dbReference type="EMBL" id="MFC3677389.1"/>
    </source>
</evidence>
<dbReference type="SUPFAM" id="SSF48576">
    <property type="entry name" value="Terpenoid synthases"/>
    <property type="match status" value="1"/>
</dbReference>
<sequence length="278" mass="30219">MTESPDEYCAAEVRRQDPDRWLTALFAPDVRRPALLALYAFNAEIARAREAVSQPMIGQIRLQWWREAWEGITQDRPRQHPVVLALHSHCRQANPADVAALIDARERDMEPAPMADMAALLDYAEKTSAPLMRLAAAALGVPVSDDLQAMIRPAATAYALAGLLRATSFMATQERVVLPADLLAAQGMRPEDLYQQGSGTPVFSVIAAVAAEAESLLQEAGRQRISRAAIPAVLPARLGRVYLRALRRAGHDPDAPAAAVSATRKHAALLVASVTRRI</sequence>
<dbReference type="Gene3D" id="1.10.600.10">
    <property type="entry name" value="Farnesyl Diphosphate Synthase"/>
    <property type="match status" value="1"/>
</dbReference>
<organism evidence="1 2">
    <name type="scientific">Ferrovibrio xuzhouensis</name>
    <dbReference type="NCBI Taxonomy" id="1576914"/>
    <lineage>
        <taxon>Bacteria</taxon>
        <taxon>Pseudomonadati</taxon>
        <taxon>Pseudomonadota</taxon>
        <taxon>Alphaproteobacteria</taxon>
        <taxon>Rhodospirillales</taxon>
        <taxon>Rhodospirillaceae</taxon>
        <taxon>Ferrovibrio</taxon>
    </lineage>
</organism>
<protein>
    <submittedName>
        <fullName evidence="1">Phytoene/squalene synthase family protein</fullName>
    </submittedName>
</protein>
<name>A0ABV7VJK7_9PROT</name>
<accession>A0ABV7VJK7</accession>